<evidence type="ECO:0000313" key="11">
    <source>
        <dbReference type="EMBL" id="GFR90194.1"/>
    </source>
</evidence>
<keyword evidence="5" id="KW-0297">G-protein coupled receptor</keyword>
<dbReference type="InterPro" id="IPR017452">
    <property type="entry name" value="GPCR_Rhodpsn_7TM"/>
</dbReference>
<organism evidence="11 12">
    <name type="scientific">Elysia marginata</name>
    <dbReference type="NCBI Taxonomy" id="1093978"/>
    <lineage>
        <taxon>Eukaryota</taxon>
        <taxon>Metazoa</taxon>
        <taxon>Spiralia</taxon>
        <taxon>Lophotrochozoa</taxon>
        <taxon>Mollusca</taxon>
        <taxon>Gastropoda</taxon>
        <taxon>Heterobranchia</taxon>
        <taxon>Euthyneura</taxon>
        <taxon>Panpulmonata</taxon>
        <taxon>Sacoglossa</taxon>
        <taxon>Placobranchoidea</taxon>
        <taxon>Plakobranchidae</taxon>
        <taxon>Elysia</taxon>
    </lineage>
</organism>
<feature type="domain" description="G-protein coupled receptors family 1 profile" evidence="10">
    <location>
        <begin position="58"/>
        <end position="110"/>
    </location>
</feature>
<evidence type="ECO:0000256" key="7">
    <source>
        <dbReference type="ARBA" id="ARBA00023170"/>
    </source>
</evidence>
<dbReference type="PRINTS" id="PR00237">
    <property type="entry name" value="GPCRRHODOPSN"/>
</dbReference>
<name>A0AAV4GXQ0_9GAST</name>
<accession>A0AAV4GXQ0</accession>
<dbReference type="GO" id="GO:0004930">
    <property type="term" value="F:G protein-coupled receptor activity"/>
    <property type="evidence" value="ECO:0007669"/>
    <property type="project" value="UniProtKB-KW"/>
</dbReference>
<dbReference type="GO" id="GO:0005886">
    <property type="term" value="C:plasma membrane"/>
    <property type="evidence" value="ECO:0007669"/>
    <property type="project" value="UniProtKB-SubCell"/>
</dbReference>
<keyword evidence="3 9" id="KW-0812">Transmembrane</keyword>
<dbReference type="Gene3D" id="1.20.1070.10">
    <property type="entry name" value="Rhodopsin 7-helix transmembrane proteins"/>
    <property type="match status" value="1"/>
</dbReference>
<dbReference type="Proteomes" id="UP000762676">
    <property type="component" value="Unassembled WGS sequence"/>
</dbReference>
<evidence type="ECO:0000256" key="8">
    <source>
        <dbReference type="ARBA" id="ARBA00023224"/>
    </source>
</evidence>
<protein>
    <submittedName>
        <fullName evidence="11">FVRIamide receptor 1</fullName>
    </submittedName>
</protein>
<sequence length="110" mass="11827">MPNTTETSTALGIHSWSLGSTTDDQSDVTLQFTSLVPVWERVLEAGVLSLICVTAVVSNVSLWLVVLTTRTLRNESNYLILCLSLADLLVSVVSMPITVATIASSGWTFP</sequence>
<evidence type="ECO:0000256" key="5">
    <source>
        <dbReference type="ARBA" id="ARBA00023040"/>
    </source>
</evidence>
<feature type="transmembrane region" description="Helical" evidence="9">
    <location>
        <begin position="78"/>
        <end position="103"/>
    </location>
</feature>
<evidence type="ECO:0000256" key="1">
    <source>
        <dbReference type="ARBA" id="ARBA00004651"/>
    </source>
</evidence>
<dbReference type="InterPro" id="IPR000276">
    <property type="entry name" value="GPCR_Rhodpsn"/>
</dbReference>
<keyword evidence="2" id="KW-1003">Cell membrane</keyword>
<gene>
    <name evidence="11" type="ORF">ElyMa_004298400</name>
</gene>
<dbReference type="EMBL" id="BMAT01008653">
    <property type="protein sequence ID" value="GFR90194.1"/>
    <property type="molecule type" value="Genomic_DNA"/>
</dbReference>
<evidence type="ECO:0000256" key="3">
    <source>
        <dbReference type="ARBA" id="ARBA00022692"/>
    </source>
</evidence>
<dbReference type="SUPFAM" id="SSF81321">
    <property type="entry name" value="Family A G protein-coupled receptor-like"/>
    <property type="match status" value="1"/>
</dbReference>
<comment type="caution">
    <text evidence="11">The sequence shown here is derived from an EMBL/GenBank/DDBJ whole genome shotgun (WGS) entry which is preliminary data.</text>
</comment>
<dbReference type="PROSITE" id="PS50262">
    <property type="entry name" value="G_PROTEIN_RECEP_F1_2"/>
    <property type="match status" value="1"/>
</dbReference>
<keyword evidence="4 9" id="KW-1133">Transmembrane helix</keyword>
<dbReference type="AlphaFoldDB" id="A0AAV4GXQ0"/>
<keyword evidence="7 11" id="KW-0675">Receptor</keyword>
<dbReference type="PANTHER" id="PTHR24248">
    <property type="entry name" value="ADRENERGIC RECEPTOR-RELATED G-PROTEIN COUPLED RECEPTOR"/>
    <property type="match status" value="1"/>
</dbReference>
<evidence type="ECO:0000256" key="6">
    <source>
        <dbReference type="ARBA" id="ARBA00023136"/>
    </source>
</evidence>
<keyword evidence="12" id="KW-1185">Reference proteome</keyword>
<comment type="subcellular location">
    <subcellularLocation>
        <location evidence="1">Cell membrane</location>
        <topology evidence="1">Multi-pass membrane protein</topology>
    </subcellularLocation>
</comment>
<evidence type="ECO:0000256" key="2">
    <source>
        <dbReference type="ARBA" id="ARBA00022475"/>
    </source>
</evidence>
<dbReference type="CDD" id="cd00637">
    <property type="entry name" value="7tm_classA_rhodopsin-like"/>
    <property type="match status" value="1"/>
</dbReference>
<reference evidence="11 12" key="1">
    <citation type="journal article" date="2021" name="Elife">
        <title>Chloroplast acquisition without the gene transfer in kleptoplastic sea slugs, Plakobranchus ocellatus.</title>
        <authorList>
            <person name="Maeda T."/>
            <person name="Takahashi S."/>
            <person name="Yoshida T."/>
            <person name="Shimamura S."/>
            <person name="Takaki Y."/>
            <person name="Nagai Y."/>
            <person name="Toyoda A."/>
            <person name="Suzuki Y."/>
            <person name="Arimoto A."/>
            <person name="Ishii H."/>
            <person name="Satoh N."/>
            <person name="Nishiyama T."/>
            <person name="Hasebe M."/>
            <person name="Maruyama T."/>
            <person name="Minagawa J."/>
            <person name="Obokata J."/>
            <person name="Shigenobu S."/>
        </authorList>
    </citation>
    <scope>NUCLEOTIDE SEQUENCE [LARGE SCALE GENOMIC DNA]</scope>
</reference>
<keyword evidence="6 9" id="KW-0472">Membrane</keyword>
<evidence type="ECO:0000313" key="12">
    <source>
        <dbReference type="Proteomes" id="UP000762676"/>
    </source>
</evidence>
<keyword evidence="8" id="KW-0807">Transducer</keyword>
<evidence type="ECO:0000259" key="10">
    <source>
        <dbReference type="PROSITE" id="PS50262"/>
    </source>
</evidence>
<dbReference type="Pfam" id="PF00001">
    <property type="entry name" value="7tm_1"/>
    <property type="match status" value="1"/>
</dbReference>
<feature type="transmembrane region" description="Helical" evidence="9">
    <location>
        <begin position="45"/>
        <end position="66"/>
    </location>
</feature>
<proteinExistence type="predicted"/>
<evidence type="ECO:0000256" key="4">
    <source>
        <dbReference type="ARBA" id="ARBA00022989"/>
    </source>
</evidence>
<evidence type="ECO:0000256" key="9">
    <source>
        <dbReference type="SAM" id="Phobius"/>
    </source>
</evidence>